<dbReference type="Pfam" id="PF13443">
    <property type="entry name" value="HTH_26"/>
    <property type="match status" value="1"/>
</dbReference>
<reference evidence="3 4" key="1">
    <citation type="journal article" date="2023" name="Int. J. Syst. Evol. Microbiol.">
        <title>Arthrobacter vasquezii sp. nov., isolated from a soil sample from Union Glacier, Antarctica.</title>
        <authorList>
            <person name="Valenzuela-Ibaceta F."/>
            <person name="Carrasco V."/>
            <person name="Lagos-Moraga S."/>
            <person name="Dietz-Vargas C."/>
            <person name="Navarro C.A."/>
            <person name="Perez-Donoso J.M."/>
        </authorList>
    </citation>
    <scope>NUCLEOTIDE SEQUENCE [LARGE SCALE GENOMIC DNA]</scope>
    <source>
        <strain evidence="3 4">EH-1B-1</strain>
    </source>
</reference>
<dbReference type="EMBL" id="JAROKN010000045">
    <property type="protein sequence ID" value="MDF9278839.1"/>
    <property type="molecule type" value="Genomic_DNA"/>
</dbReference>
<gene>
    <name evidence="3" type="ORF">P4U43_13695</name>
</gene>
<sequence>MTGAYDIIWNIRQIMATKGLFHTTDLVPLLAERGVSLSREQVYRLVTSTPTRLNLEVLAAFCDILNCTPNDLISFSRADTRTTTTERTASGEIPRMQPIGDLRPTPAIIRRPTH</sequence>
<dbReference type="InterPro" id="IPR001387">
    <property type="entry name" value="Cro/C1-type_HTH"/>
</dbReference>
<evidence type="ECO:0000256" key="1">
    <source>
        <dbReference type="SAM" id="MobiDB-lite"/>
    </source>
</evidence>
<dbReference type="Proteomes" id="UP001220456">
    <property type="component" value="Unassembled WGS sequence"/>
</dbReference>
<feature type="domain" description="HTH cro/C1-type" evidence="2">
    <location>
        <begin position="10"/>
        <end position="75"/>
    </location>
</feature>
<name>A0ABT6CXL7_9MICC</name>
<feature type="region of interest" description="Disordered" evidence="1">
    <location>
        <begin position="79"/>
        <end position="105"/>
    </location>
</feature>
<evidence type="ECO:0000313" key="4">
    <source>
        <dbReference type="Proteomes" id="UP001220456"/>
    </source>
</evidence>
<evidence type="ECO:0000313" key="3">
    <source>
        <dbReference type="EMBL" id="MDF9278839.1"/>
    </source>
</evidence>
<dbReference type="RefSeq" id="WP_277359221.1">
    <property type="nucleotide sequence ID" value="NZ_JAROKN010000045.1"/>
</dbReference>
<protein>
    <submittedName>
        <fullName evidence="3">Helix-turn-helix transcriptional regulator</fullName>
    </submittedName>
</protein>
<accession>A0ABT6CXL7</accession>
<organism evidence="3 4">
    <name type="scientific">Arthrobacter vasquezii</name>
    <dbReference type="NCBI Taxonomy" id="2977629"/>
    <lineage>
        <taxon>Bacteria</taxon>
        <taxon>Bacillati</taxon>
        <taxon>Actinomycetota</taxon>
        <taxon>Actinomycetes</taxon>
        <taxon>Micrococcales</taxon>
        <taxon>Micrococcaceae</taxon>
        <taxon>Arthrobacter</taxon>
    </lineage>
</organism>
<proteinExistence type="predicted"/>
<keyword evidence="4" id="KW-1185">Reference proteome</keyword>
<comment type="caution">
    <text evidence="3">The sequence shown here is derived from an EMBL/GenBank/DDBJ whole genome shotgun (WGS) entry which is preliminary data.</text>
</comment>
<evidence type="ECO:0000259" key="2">
    <source>
        <dbReference type="Pfam" id="PF13443"/>
    </source>
</evidence>